<dbReference type="EMBL" id="BDQF01000015">
    <property type="protein sequence ID" value="GAW83738.1"/>
    <property type="molecule type" value="Genomic_DNA"/>
</dbReference>
<keyword evidence="2" id="KW-1185">Reference proteome</keyword>
<evidence type="ECO:0000313" key="1">
    <source>
        <dbReference type="EMBL" id="GAW83738.1"/>
    </source>
</evidence>
<dbReference type="AlphaFoldDB" id="A0A1Y1JQE7"/>
<dbReference type="GeneID" id="39750484"/>
<dbReference type="OMA" id="ITIKIYC"/>
<dbReference type="InterPro" id="IPR011990">
    <property type="entry name" value="TPR-like_helical_dom_sf"/>
</dbReference>
<dbReference type="PANTHER" id="PTHR21581:SF6">
    <property type="entry name" value="TRAFFICKING PROTEIN PARTICLE COMPLEX SUBUNIT 12"/>
    <property type="match status" value="1"/>
</dbReference>
<gene>
    <name evidence="1" type="ORF">PGO_145360</name>
</gene>
<dbReference type="OrthoDB" id="428342at2759"/>
<evidence type="ECO:0000313" key="2">
    <source>
        <dbReference type="Proteomes" id="UP000195521"/>
    </source>
</evidence>
<dbReference type="SUPFAM" id="SSF48452">
    <property type="entry name" value="TPR-like"/>
    <property type="match status" value="1"/>
</dbReference>
<dbReference type="RefSeq" id="XP_028546327.1">
    <property type="nucleotide sequence ID" value="XM_028690526.1"/>
</dbReference>
<dbReference type="Proteomes" id="UP000195521">
    <property type="component" value="Unassembled WGS sequence"/>
</dbReference>
<dbReference type="PANTHER" id="PTHR21581">
    <property type="entry name" value="D-ALANYL-D-ALANINE CARBOXYPEPTIDASE"/>
    <property type="match status" value="1"/>
</dbReference>
<sequence>MNEGLDLHLVDEEVEHIGYINTDEEINKKMIIYLNMCLKYIDEKKLKSCEEFISGLLPSLKDNPFEYIIFITIKIYCNLRLHSYRFVSNDLSSLGNLDADNYQFEQFESKYKKKKGSMIPFLLRLINCYYPYTLNLYFTSFDRLYLLILHYENLLNECSITIPPVTHGKNVNNCVVENGITNNDIHTKNEVTDFTNLNKKQKVILKNIIITCYVLCDLLLKKNYIDQGIQLLRNKILRYNPRHISTISLIGKLSLLMGALEDAESSFSLVEKLLQIDIKSDDNYLEKLTDAHIHTNRAFLNMYLEDYPTALNEILKIHFNIEEKVEEEKKKNSNVMENYYAVYSNNLAVSYFFNHDVKKSIHIMEKTLENNYINSYPALVKNLNRVYEFTKTKAETVNQIYNFIRHNLNEDQEILAIIPRKG</sequence>
<comment type="caution">
    <text evidence="1">The sequence shown here is derived from an EMBL/GenBank/DDBJ whole genome shotgun (WGS) entry which is preliminary data.</text>
</comment>
<reference evidence="2" key="1">
    <citation type="submission" date="2017-04" db="EMBL/GenBank/DDBJ databases">
        <title>Plasmodium gonderi genome.</title>
        <authorList>
            <person name="Arisue N."/>
            <person name="Honma H."/>
            <person name="Kawai S."/>
            <person name="Tougan T."/>
            <person name="Tanabe K."/>
            <person name="Horii T."/>
        </authorList>
    </citation>
    <scope>NUCLEOTIDE SEQUENCE [LARGE SCALE GENOMIC DNA]</scope>
    <source>
        <strain evidence="2">ATCC 30045</strain>
    </source>
</reference>
<accession>A0A1Y1JQE7</accession>
<organism evidence="1 2">
    <name type="scientific">Plasmodium gonderi</name>
    <dbReference type="NCBI Taxonomy" id="77519"/>
    <lineage>
        <taxon>Eukaryota</taxon>
        <taxon>Sar</taxon>
        <taxon>Alveolata</taxon>
        <taxon>Apicomplexa</taxon>
        <taxon>Aconoidasida</taxon>
        <taxon>Haemosporida</taxon>
        <taxon>Plasmodiidae</taxon>
        <taxon>Plasmodium</taxon>
        <taxon>Plasmodium (Plasmodium)</taxon>
    </lineage>
</organism>
<dbReference type="Gene3D" id="1.25.40.10">
    <property type="entry name" value="Tetratricopeptide repeat domain"/>
    <property type="match status" value="1"/>
</dbReference>
<protein>
    <submittedName>
        <fullName evidence="1">Uncharacterized protein</fullName>
    </submittedName>
</protein>
<name>A0A1Y1JQE7_PLAGO</name>
<proteinExistence type="predicted"/>